<comment type="caution">
    <text evidence="1">The sequence shown here is derived from an EMBL/GenBank/DDBJ whole genome shotgun (WGS) entry which is preliminary data.</text>
</comment>
<protein>
    <submittedName>
        <fullName evidence="1">Uncharacterized protein</fullName>
    </submittedName>
</protein>
<organism evidence="1 2">
    <name type="scientific">Irpex rosettiformis</name>
    <dbReference type="NCBI Taxonomy" id="378272"/>
    <lineage>
        <taxon>Eukaryota</taxon>
        <taxon>Fungi</taxon>
        <taxon>Dikarya</taxon>
        <taxon>Basidiomycota</taxon>
        <taxon>Agaricomycotina</taxon>
        <taxon>Agaricomycetes</taxon>
        <taxon>Polyporales</taxon>
        <taxon>Irpicaceae</taxon>
        <taxon>Irpex</taxon>
    </lineage>
</organism>
<proteinExistence type="predicted"/>
<dbReference type="Proteomes" id="UP001055072">
    <property type="component" value="Unassembled WGS sequence"/>
</dbReference>
<gene>
    <name evidence="1" type="ORF">BDY19DRAFT_1072238</name>
</gene>
<dbReference type="EMBL" id="MU274914">
    <property type="protein sequence ID" value="KAI0088440.1"/>
    <property type="molecule type" value="Genomic_DNA"/>
</dbReference>
<name>A0ACB8U2D5_9APHY</name>
<evidence type="ECO:0000313" key="1">
    <source>
        <dbReference type="EMBL" id="KAI0088440.1"/>
    </source>
</evidence>
<evidence type="ECO:0000313" key="2">
    <source>
        <dbReference type="Proteomes" id="UP001055072"/>
    </source>
</evidence>
<sequence>MPLPSALKSRIPAQDALKAVRAVIERQTQPIKTQELYKQALKESVGSEVEGNGIQSMSYMKRVLLPALVGQQVVGKIHVKPTLIGTEKAQQLAKLSKSQRQTTAVKTALHGYFGWVATKPKTPHTPKTPEEPFGTAVGVGEDWGHLNKRRQRSRGEKVQRDVEWLKEIETARQEAAPVKPTS</sequence>
<keyword evidence="2" id="KW-1185">Reference proteome</keyword>
<accession>A0ACB8U2D5</accession>
<reference evidence="1" key="1">
    <citation type="journal article" date="2021" name="Environ. Microbiol.">
        <title>Gene family expansions and transcriptome signatures uncover fungal adaptations to wood decay.</title>
        <authorList>
            <person name="Hage H."/>
            <person name="Miyauchi S."/>
            <person name="Viragh M."/>
            <person name="Drula E."/>
            <person name="Min B."/>
            <person name="Chaduli D."/>
            <person name="Navarro D."/>
            <person name="Favel A."/>
            <person name="Norest M."/>
            <person name="Lesage-Meessen L."/>
            <person name="Balint B."/>
            <person name="Merenyi Z."/>
            <person name="de Eugenio L."/>
            <person name="Morin E."/>
            <person name="Martinez A.T."/>
            <person name="Baldrian P."/>
            <person name="Stursova M."/>
            <person name="Martinez M.J."/>
            <person name="Novotny C."/>
            <person name="Magnuson J.K."/>
            <person name="Spatafora J.W."/>
            <person name="Maurice S."/>
            <person name="Pangilinan J."/>
            <person name="Andreopoulos W."/>
            <person name="LaButti K."/>
            <person name="Hundley H."/>
            <person name="Na H."/>
            <person name="Kuo A."/>
            <person name="Barry K."/>
            <person name="Lipzen A."/>
            <person name="Henrissat B."/>
            <person name="Riley R."/>
            <person name="Ahrendt S."/>
            <person name="Nagy L.G."/>
            <person name="Grigoriev I.V."/>
            <person name="Martin F."/>
            <person name="Rosso M.N."/>
        </authorList>
    </citation>
    <scope>NUCLEOTIDE SEQUENCE</scope>
    <source>
        <strain evidence="1">CBS 384.51</strain>
    </source>
</reference>